<dbReference type="AlphaFoldDB" id="A0A0P9MK09"/>
<evidence type="ECO:0000313" key="2">
    <source>
        <dbReference type="Proteomes" id="UP000050356"/>
    </source>
</evidence>
<evidence type="ECO:0000313" key="1">
    <source>
        <dbReference type="EMBL" id="KPW92346.1"/>
    </source>
</evidence>
<reference evidence="1 2" key="1">
    <citation type="submission" date="2015-09" db="EMBL/GenBank/DDBJ databases">
        <title>Genome announcement of multiple Pseudomonas syringae strains.</title>
        <authorList>
            <person name="Thakur S."/>
            <person name="Wang P.W."/>
            <person name="Gong Y."/>
            <person name="Weir B.S."/>
            <person name="Guttman D.S."/>
        </authorList>
    </citation>
    <scope>NUCLEOTIDE SEQUENCE [LARGE SCALE GENOMIC DNA]</scope>
    <source>
        <strain evidence="1 2">ICMP17524</strain>
    </source>
</reference>
<sequence>MVRELITKPFAGRSGCQVFLAGDGPSATVADSTNLQKILMFGLK</sequence>
<gene>
    <name evidence="1" type="ORF">ALO50_102054</name>
</gene>
<organism evidence="1 2">
    <name type="scientific">Pseudomonas syringae pv. cerasicola</name>
    <dbReference type="NCBI Taxonomy" id="264451"/>
    <lineage>
        <taxon>Bacteria</taxon>
        <taxon>Pseudomonadati</taxon>
        <taxon>Pseudomonadota</taxon>
        <taxon>Gammaproteobacteria</taxon>
        <taxon>Pseudomonadales</taxon>
        <taxon>Pseudomonadaceae</taxon>
        <taxon>Pseudomonas</taxon>
        <taxon>Pseudomonas syringae</taxon>
    </lineage>
</organism>
<accession>A0A0P9MK09</accession>
<dbReference type="Proteomes" id="UP000050356">
    <property type="component" value="Unassembled WGS sequence"/>
</dbReference>
<protein>
    <submittedName>
        <fullName evidence="1">Uncharacterized protein</fullName>
    </submittedName>
</protein>
<comment type="caution">
    <text evidence="1">The sequence shown here is derived from an EMBL/GenBank/DDBJ whole genome shotgun (WGS) entry which is preliminary data.</text>
</comment>
<name>A0A0P9MK09_PSESX</name>
<dbReference type="EMBL" id="LJQA01000495">
    <property type="protein sequence ID" value="KPW92346.1"/>
    <property type="molecule type" value="Genomic_DNA"/>
</dbReference>
<proteinExistence type="predicted"/>